<keyword evidence="3" id="KW-1185">Reference proteome</keyword>
<dbReference type="AlphaFoldDB" id="D2VKN8"/>
<dbReference type="EMBL" id="GG738878">
    <property type="protein sequence ID" value="EFC42628.1"/>
    <property type="molecule type" value="Genomic_DNA"/>
</dbReference>
<dbReference type="RefSeq" id="XP_002675372.1">
    <property type="nucleotide sequence ID" value="XM_002675326.1"/>
</dbReference>
<dbReference type="KEGG" id="ngr:NAEGRDRAFT_69459"/>
<dbReference type="VEuPathDB" id="AmoebaDB:NAEGRDRAFT_69459"/>
<sequence length="375" mass="43907">MDSTTTNSNALARPKKKVKLCIEVYEKQSDHPLFKLPNELYMQIFSYLVGDPMRKVDISSIEVNQVCRPDNYPLHQQVLALIPPFENLKTITRLNLVCKDFNMMIRGGIPPDDRLLDSSENENETNEEETNEPEEPNEFIMKDFERFWLRGFNYYFKLLYWIRTRKLESITMAYGDMTQKDYIENAKAQNVILHYERGKCATSFEDAFDYDQFTGDIDMDASDEEEVRENESSSEVHSNSTENKEEENKEAAELYNKIFKSRKPKYNDPQQSKEQILKRLKQLEIDWQSYVKYFRQDDTSFELCLDVMLMISLHMFDTFDSDNTDMYDAGSGVPIQRKYLNSWVSGSARKCHESFAQGNIFKLGKCATIQTIGKL</sequence>
<name>D2VKN8_NAEGR</name>
<feature type="compositionally biased region" description="Acidic residues" evidence="1">
    <location>
        <begin position="119"/>
        <end position="136"/>
    </location>
</feature>
<dbReference type="Proteomes" id="UP000006671">
    <property type="component" value="Unassembled WGS sequence"/>
</dbReference>
<feature type="region of interest" description="Disordered" evidence="1">
    <location>
        <begin position="112"/>
        <end position="136"/>
    </location>
</feature>
<proteinExistence type="predicted"/>
<accession>D2VKN8</accession>
<evidence type="ECO:0000313" key="3">
    <source>
        <dbReference type="Proteomes" id="UP000006671"/>
    </source>
</evidence>
<dbReference type="InParanoid" id="D2VKN8"/>
<feature type="region of interest" description="Disordered" evidence="1">
    <location>
        <begin position="222"/>
        <end position="248"/>
    </location>
</feature>
<gene>
    <name evidence="2" type="ORF">NAEGRDRAFT_69459</name>
</gene>
<protein>
    <submittedName>
        <fullName evidence="2">Predicted protein</fullName>
    </submittedName>
</protein>
<reference evidence="2 3" key="1">
    <citation type="journal article" date="2010" name="Cell">
        <title>The genome of Naegleria gruberi illuminates early eukaryotic versatility.</title>
        <authorList>
            <person name="Fritz-Laylin L.K."/>
            <person name="Prochnik S.E."/>
            <person name="Ginger M.L."/>
            <person name="Dacks J.B."/>
            <person name="Carpenter M.L."/>
            <person name="Field M.C."/>
            <person name="Kuo A."/>
            <person name="Paredez A."/>
            <person name="Chapman J."/>
            <person name="Pham J."/>
            <person name="Shu S."/>
            <person name="Neupane R."/>
            <person name="Cipriano M."/>
            <person name="Mancuso J."/>
            <person name="Tu H."/>
            <person name="Salamov A."/>
            <person name="Lindquist E."/>
            <person name="Shapiro H."/>
            <person name="Lucas S."/>
            <person name="Grigoriev I.V."/>
            <person name="Cande W.Z."/>
            <person name="Fulton C."/>
            <person name="Rokhsar D.S."/>
            <person name="Dawson S.C."/>
        </authorList>
    </citation>
    <scope>NUCLEOTIDE SEQUENCE [LARGE SCALE GENOMIC DNA]</scope>
    <source>
        <strain evidence="2 3">NEG-M</strain>
    </source>
</reference>
<organism evidence="3">
    <name type="scientific">Naegleria gruberi</name>
    <name type="common">Amoeba</name>
    <dbReference type="NCBI Taxonomy" id="5762"/>
    <lineage>
        <taxon>Eukaryota</taxon>
        <taxon>Discoba</taxon>
        <taxon>Heterolobosea</taxon>
        <taxon>Tetramitia</taxon>
        <taxon>Eutetramitia</taxon>
        <taxon>Vahlkampfiidae</taxon>
        <taxon>Naegleria</taxon>
    </lineage>
</organism>
<dbReference type="GeneID" id="8854871"/>
<evidence type="ECO:0000256" key="1">
    <source>
        <dbReference type="SAM" id="MobiDB-lite"/>
    </source>
</evidence>
<evidence type="ECO:0000313" key="2">
    <source>
        <dbReference type="EMBL" id="EFC42628.1"/>
    </source>
</evidence>